<dbReference type="RefSeq" id="WP_182839431.1">
    <property type="nucleotide sequence ID" value="NZ_BAAABQ010000017.1"/>
</dbReference>
<gene>
    <name evidence="1" type="ORF">BC739_006735</name>
</gene>
<evidence type="ECO:0000313" key="1">
    <source>
        <dbReference type="EMBL" id="MBA8929517.1"/>
    </source>
</evidence>
<organism evidence="1 2">
    <name type="scientific">Kutzneria viridogrisea</name>
    <dbReference type="NCBI Taxonomy" id="47990"/>
    <lineage>
        <taxon>Bacteria</taxon>
        <taxon>Bacillati</taxon>
        <taxon>Actinomycetota</taxon>
        <taxon>Actinomycetes</taxon>
        <taxon>Pseudonocardiales</taxon>
        <taxon>Pseudonocardiaceae</taxon>
        <taxon>Kutzneria</taxon>
    </lineage>
</organism>
<sequence length="145" mass="15669">MALLVSDANDISRLLHHLMRTAETAPAEDQVWQAALRLAERVNRQLGAGVRPEQLAERRASLNPTAPAVQVVLGQHPDTRVLALAVFLHGRLVEPVLTNLAPQLPYEVCQLLPVAGAAPQQAMTADALSSLWSTTQGDRNEDGTQ</sequence>
<proteinExistence type="predicted"/>
<keyword evidence="2" id="KW-1185">Reference proteome</keyword>
<evidence type="ECO:0000313" key="2">
    <source>
        <dbReference type="Proteomes" id="UP000517916"/>
    </source>
</evidence>
<accession>A0ABR6BRH8</accession>
<evidence type="ECO:0008006" key="3">
    <source>
        <dbReference type="Google" id="ProtNLM"/>
    </source>
</evidence>
<protein>
    <recommendedName>
        <fullName evidence="3">DUF2267 domain-containing protein</fullName>
    </recommendedName>
</protein>
<comment type="caution">
    <text evidence="1">The sequence shown here is derived from an EMBL/GenBank/DDBJ whole genome shotgun (WGS) entry which is preliminary data.</text>
</comment>
<reference evidence="1 2" key="1">
    <citation type="submission" date="2020-08" db="EMBL/GenBank/DDBJ databases">
        <title>Genomic Encyclopedia of Archaeal and Bacterial Type Strains, Phase II (KMG-II): from individual species to whole genera.</title>
        <authorList>
            <person name="Goeker M."/>
        </authorList>
    </citation>
    <scope>NUCLEOTIDE SEQUENCE [LARGE SCALE GENOMIC DNA]</scope>
    <source>
        <strain evidence="1 2">DSM 43850</strain>
    </source>
</reference>
<name>A0ABR6BRH8_9PSEU</name>
<dbReference type="EMBL" id="JACJID010000005">
    <property type="protein sequence ID" value="MBA8929517.1"/>
    <property type="molecule type" value="Genomic_DNA"/>
</dbReference>
<dbReference type="Proteomes" id="UP000517916">
    <property type="component" value="Unassembled WGS sequence"/>
</dbReference>